<evidence type="ECO:0000256" key="1">
    <source>
        <dbReference type="SAM" id="MobiDB-lite"/>
    </source>
</evidence>
<reference evidence="2 3" key="1">
    <citation type="submission" date="2019-08" db="EMBL/GenBank/DDBJ databases">
        <title>Actinomadura sp. nov. CYP1-5 isolated from mountain soil.</title>
        <authorList>
            <person name="Songsumanus A."/>
            <person name="Kuncharoen N."/>
            <person name="Kudo T."/>
            <person name="Yuki M."/>
            <person name="Igarashi Y."/>
            <person name="Tanasupawat S."/>
        </authorList>
    </citation>
    <scope>NUCLEOTIDE SEQUENCE [LARGE SCALE GENOMIC DNA]</scope>
    <source>
        <strain evidence="2 3">CYP1-5</strain>
    </source>
</reference>
<keyword evidence="3" id="KW-1185">Reference proteome</keyword>
<protein>
    <submittedName>
        <fullName evidence="2">Uncharacterized protein</fullName>
    </submittedName>
</protein>
<feature type="region of interest" description="Disordered" evidence="1">
    <location>
        <begin position="156"/>
        <end position="177"/>
    </location>
</feature>
<sequence>MSTRVVHGATAGEAARRMMPTLPGSCFAEAGPDRLGAAVERAVADGIERFVLVAGMDEQTAFLGGTGVLDSITLDMDGGAALAAEVADAPTSRHAYELWESAGRLGPCGRELCRRTAGELERLAAAAAGTSASPVAAQVVLVDAEGERMVGMYGRMSRSRARSHVGGRPPTPPGTAR</sequence>
<dbReference type="AlphaFoldDB" id="A0A5D3FU35"/>
<gene>
    <name evidence="2" type="ORF">FXF68_00730</name>
</gene>
<organism evidence="2 3">
    <name type="scientific">Actinomadura decatromicini</name>
    <dbReference type="NCBI Taxonomy" id="2604572"/>
    <lineage>
        <taxon>Bacteria</taxon>
        <taxon>Bacillati</taxon>
        <taxon>Actinomycetota</taxon>
        <taxon>Actinomycetes</taxon>
        <taxon>Streptosporangiales</taxon>
        <taxon>Thermomonosporaceae</taxon>
        <taxon>Actinomadura</taxon>
    </lineage>
</organism>
<evidence type="ECO:0000313" key="3">
    <source>
        <dbReference type="Proteomes" id="UP000323505"/>
    </source>
</evidence>
<comment type="caution">
    <text evidence="2">The sequence shown here is derived from an EMBL/GenBank/DDBJ whole genome shotgun (WGS) entry which is preliminary data.</text>
</comment>
<proteinExistence type="predicted"/>
<dbReference type="RefSeq" id="WP_148756884.1">
    <property type="nucleotide sequence ID" value="NZ_VSRQ01000001.1"/>
</dbReference>
<accession>A0A5D3FU35</accession>
<dbReference type="Proteomes" id="UP000323505">
    <property type="component" value="Unassembled WGS sequence"/>
</dbReference>
<name>A0A5D3FU35_9ACTN</name>
<evidence type="ECO:0000313" key="2">
    <source>
        <dbReference type="EMBL" id="TYK52357.1"/>
    </source>
</evidence>
<dbReference type="EMBL" id="VSRQ01000001">
    <property type="protein sequence ID" value="TYK52357.1"/>
    <property type="molecule type" value="Genomic_DNA"/>
</dbReference>